<dbReference type="InterPro" id="IPR008969">
    <property type="entry name" value="CarboxyPept-like_regulatory"/>
</dbReference>
<dbReference type="AlphaFoldDB" id="A0A1Y4V247"/>
<keyword evidence="2 4" id="KW-0472">Membrane</keyword>
<evidence type="ECO:0000313" key="6">
    <source>
        <dbReference type="EMBL" id="RGK59219.1"/>
    </source>
</evidence>
<dbReference type="GO" id="GO:0009279">
    <property type="term" value="C:cell outer membrane"/>
    <property type="evidence" value="ECO:0007669"/>
    <property type="project" value="UniProtKB-SubCell"/>
</dbReference>
<accession>A0A1Y4V247</accession>
<dbReference type="Pfam" id="PF07715">
    <property type="entry name" value="Plug"/>
    <property type="match status" value="1"/>
</dbReference>
<dbReference type="SUPFAM" id="SSF49464">
    <property type="entry name" value="Carboxypeptidase regulatory domain-like"/>
    <property type="match status" value="1"/>
</dbReference>
<dbReference type="SUPFAM" id="SSF56935">
    <property type="entry name" value="Porins"/>
    <property type="match status" value="1"/>
</dbReference>
<evidence type="ECO:0000256" key="4">
    <source>
        <dbReference type="PROSITE-ProRule" id="PRU01360"/>
    </source>
</evidence>
<dbReference type="Pfam" id="PF07660">
    <property type="entry name" value="STN"/>
    <property type="match status" value="1"/>
</dbReference>
<dbReference type="InterPro" id="IPR018247">
    <property type="entry name" value="EF_Hand_1_Ca_BS"/>
</dbReference>
<keyword evidence="4" id="KW-0812">Transmembrane</keyword>
<evidence type="ECO:0000313" key="8">
    <source>
        <dbReference type="Proteomes" id="UP000261210"/>
    </source>
</evidence>
<evidence type="ECO:0000259" key="5">
    <source>
        <dbReference type="SMART" id="SM00965"/>
    </source>
</evidence>
<evidence type="ECO:0000256" key="3">
    <source>
        <dbReference type="ARBA" id="ARBA00023237"/>
    </source>
</evidence>
<sequence length="1130" mass="127894">MKNNNTDFSARTKISRILFLFSFCFLFLQSYSANIETYNQEKTFTFEMWNKPVKEVLNYIEKNSQFIFFYYNNTIDIKRNVSLSVKDKPITFVLDQLFKGMDVRYEIKDRQISLKKNEGQQYPQSKKQQKRKLIGTVMDASTDDLLVGVSISVKGTPGVGTITDLEGKFSIEVSNNTELEFSYIGYKKQTLMVGDLGVLNVKMASDNEMLSEVVVVGAGTQKKISVTGSITSVKGEGLRSPSSTLTNNFAGKLAGVVAVTKTGEPGAASEFYIRGVSTFGGRATPLILMDGVEISSGDLNRIPSESIESFSILKDASATAIYGARGANGVMLVTTKNGAENSKATINVSFENSFMQPTKMVDYVDGATWMEIYNEALLTRTPGASPKYSKDVIDLTRSHTSPYLAPDVNWRDVMFKDMTMNQRANVNVSGGGSRVTYYLSLQANHDTGMLDIPKTYSFDNNINRWDYIFQNNIAYKLTSTTKVGLRMNAQIGQHKGPGYSVSDLFKYAYYANPITFPATYPSQEGDTHIRFGNAWLTQGERTYLNPYAKMMESFKEENYSTLNTTLNIEQDLGFVTEGLSVKALINFKSYAASDYTRTMEPFYYLAKMSSTEDNLQLERIGNSGQEYIQEGEIQKANDNTFYLDARIDYSRTFGQKHSVSGMLMYMQREYRNGTIPNRNQGFSGRFTYDYKHKYLVEVNFGYNGTERLGKNDRFEFFPAMSLGWVASGEDFWKPIEKYVNYFKIRGSYGLVGSDETGLQANPAAAHFLYLDEVNLTGSGGYHTGYLGNIGGDYKGPVINSYAVTNAGWERVKKLDIGVDLELFNQVNLTFDYFYDKRYNILMRRASWPVIMGYQNAVPWSNIGAVDNMGCEFSINWRKELFKEFIIDMRGNLTYNKNKYIYKDEPNYPYVWKSDTGRPLSTTKGYIAEGLFASQEEINVSPTQSLGSTVMPGDIKYRDVNGDGLITEDDMVVLSDYGNIPRIQYGLGVNITYKKFDFGVFFNGSAQRTIMINGISPFFSDMSYGERNLMSFIAKDYWSERNPNPNAAYPRLGIQNSQIENNMKASSYWMRNGNFIRFKTLELGYTFPHCRIYLSGDNLAVWSPFKLWDPELGYDSYPLSRTFNVGVQLKF</sequence>
<dbReference type="PROSITE" id="PS00018">
    <property type="entry name" value="EF_HAND_1"/>
    <property type="match status" value="1"/>
</dbReference>
<feature type="domain" description="Secretin/TonB short N-terminal" evidence="5">
    <location>
        <begin position="67"/>
        <end position="117"/>
    </location>
</feature>
<keyword evidence="1 4" id="KW-0813">Transport</keyword>
<comment type="similarity">
    <text evidence="4">Belongs to the TonB-dependent receptor family.</text>
</comment>
<comment type="subcellular location">
    <subcellularLocation>
        <location evidence="4">Cell outer membrane</location>
        <topology evidence="4">Multi-pass membrane protein</topology>
    </subcellularLocation>
</comment>
<reference evidence="8 9" key="1">
    <citation type="submission" date="2018-08" db="EMBL/GenBank/DDBJ databases">
        <title>A genome reference for cultivated species of the human gut microbiota.</title>
        <authorList>
            <person name="Zou Y."/>
            <person name="Xue W."/>
            <person name="Luo G."/>
        </authorList>
    </citation>
    <scope>NUCLEOTIDE SEQUENCE [LARGE SCALE GENOMIC DNA]</scope>
    <source>
        <strain evidence="7 9">AF39-6AC</strain>
        <strain evidence="6 8">TF10-34</strain>
    </source>
</reference>
<gene>
    <name evidence="7" type="ORF">DW042_23510</name>
    <name evidence="6" type="ORF">DXD03_18105</name>
</gene>
<organism evidence="6 8">
    <name type="scientific">Bacteroides xylanisolvens</name>
    <dbReference type="NCBI Taxonomy" id="371601"/>
    <lineage>
        <taxon>Bacteria</taxon>
        <taxon>Pseudomonadati</taxon>
        <taxon>Bacteroidota</taxon>
        <taxon>Bacteroidia</taxon>
        <taxon>Bacteroidales</taxon>
        <taxon>Bacteroidaceae</taxon>
        <taxon>Bacteroides</taxon>
    </lineage>
</organism>
<dbReference type="InterPro" id="IPR023996">
    <property type="entry name" value="TonB-dep_OMP_SusC/RagA"/>
</dbReference>
<keyword evidence="3 4" id="KW-0998">Cell outer membrane</keyword>
<dbReference type="Proteomes" id="UP000261210">
    <property type="component" value="Unassembled WGS sequence"/>
</dbReference>
<name>A0A1Y4V247_9BACE</name>
<dbReference type="InterPro" id="IPR011662">
    <property type="entry name" value="Secretin/TonB_short_N"/>
</dbReference>
<dbReference type="EMBL" id="QROC01000057">
    <property type="protein sequence ID" value="RHK89335.1"/>
    <property type="molecule type" value="Genomic_DNA"/>
</dbReference>
<dbReference type="Proteomes" id="UP000284417">
    <property type="component" value="Unassembled WGS sequence"/>
</dbReference>
<dbReference type="Pfam" id="PF13715">
    <property type="entry name" value="CarbopepD_reg_2"/>
    <property type="match status" value="1"/>
</dbReference>
<dbReference type="Gene3D" id="2.170.130.10">
    <property type="entry name" value="TonB-dependent receptor, plug domain"/>
    <property type="match status" value="1"/>
</dbReference>
<dbReference type="PROSITE" id="PS52016">
    <property type="entry name" value="TONB_DEPENDENT_REC_3"/>
    <property type="match status" value="1"/>
</dbReference>
<dbReference type="InterPro" id="IPR037066">
    <property type="entry name" value="Plug_dom_sf"/>
</dbReference>
<dbReference type="NCBIfam" id="TIGR04057">
    <property type="entry name" value="SusC_RagA_signa"/>
    <property type="match status" value="1"/>
</dbReference>
<comment type="caution">
    <text evidence="6">The sequence shown here is derived from an EMBL/GenBank/DDBJ whole genome shotgun (WGS) entry which is preliminary data.</text>
</comment>
<dbReference type="NCBIfam" id="TIGR04056">
    <property type="entry name" value="OMP_RagA_SusC"/>
    <property type="match status" value="1"/>
</dbReference>
<protein>
    <submittedName>
        <fullName evidence="6">SusC/RagA family TonB-linked outer membrane protein</fullName>
    </submittedName>
</protein>
<evidence type="ECO:0000256" key="1">
    <source>
        <dbReference type="ARBA" id="ARBA00022448"/>
    </source>
</evidence>
<dbReference type="InterPro" id="IPR039426">
    <property type="entry name" value="TonB-dep_rcpt-like"/>
</dbReference>
<dbReference type="InterPro" id="IPR012910">
    <property type="entry name" value="Plug_dom"/>
</dbReference>
<evidence type="ECO:0000313" key="7">
    <source>
        <dbReference type="EMBL" id="RHK89335.1"/>
    </source>
</evidence>
<dbReference type="SMART" id="SM00965">
    <property type="entry name" value="STN"/>
    <property type="match status" value="1"/>
</dbReference>
<proteinExistence type="inferred from homology"/>
<evidence type="ECO:0000313" key="9">
    <source>
        <dbReference type="Proteomes" id="UP000284417"/>
    </source>
</evidence>
<evidence type="ECO:0000256" key="2">
    <source>
        <dbReference type="ARBA" id="ARBA00023136"/>
    </source>
</evidence>
<dbReference type="RefSeq" id="WP_087323732.1">
    <property type="nucleotide sequence ID" value="NZ_AP031409.1"/>
</dbReference>
<dbReference type="InterPro" id="IPR023997">
    <property type="entry name" value="TonB-dep_OMP_SusC/RagA_CS"/>
</dbReference>
<dbReference type="EMBL" id="QSQU01000030">
    <property type="protein sequence ID" value="RGK59219.1"/>
    <property type="molecule type" value="Genomic_DNA"/>
</dbReference>
<keyword evidence="4" id="KW-1134">Transmembrane beta strand</keyword>
<dbReference type="FunFam" id="2.170.130.10:FF:000003">
    <property type="entry name" value="SusC/RagA family TonB-linked outer membrane protein"/>
    <property type="match status" value="1"/>
</dbReference>